<dbReference type="RefSeq" id="WP_273748071.1">
    <property type="nucleotide sequence ID" value="NZ_JAQSJE010000008.1"/>
</dbReference>
<evidence type="ECO:0000313" key="3">
    <source>
        <dbReference type="Proteomes" id="UP001221909"/>
    </source>
</evidence>
<organism evidence="2 3">
    <name type="scientific">Mannheimia cairinae</name>
    <dbReference type="NCBI Taxonomy" id="3025936"/>
    <lineage>
        <taxon>Bacteria</taxon>
        <taxon>Pseudomonadati</taxon>
        <taxon>Pseudomonadota</taxon>
        <taxon>Gammaproteobacteria</taxon>
        <taxon>Pasteurellales</taxon>
        <taxon>Pasteurellaceae</taxon>
        <taxon>Mannheimia</taxon>
    </lineage>
</organism>
<keyword evidence="3" id="KW-1185">Reference proteome</keyword>
<dbReference type="SUPFAM" id="SSF52833">
    <property type="entry name" value="Thioredoxin-like"/>
    <property type="match status" value="1"/>
</dbReference>
<comment type="caution">
    <text evidence="2">The sequence shown here is derived from an EMBL/GenBank/DDBJ whole genome shotgun (WGS) entry which is preliminary data.</text>
</comment>
<dbReference type="InterPro" id="IPR036249">
    <property type="entry name" value="Thioredoxin-like_sf"/>
</dbReference>
<keyword evidence="1" id="KW-0732">Signal</keyword>
<proteinExistence type="predicted"/>
<feature type="signal peptide" evidence="1">
    <location>
        <begin position="1"/>
        <end position="23"/>
    </location>
</feature>
<evidence type="ECO:0000313" key="2">
    <source>
        <dbReference type="EMBL" id="MDD0824429.1"/>
    </source>
</evidence>
<feature type="chain" id="PRO_5046941195" evidence="1">
    <location>
        <begin position="24"/>
        <end position="151"/>
    </location>
</feature>
<dbReference type="InterPro" id="IPR007332">
    <property type="entry name" value="DUF411"/>
</dbReference>
<sequence length="151" mass="16645">MQSSLFKTISLWVTTAFLSLAYAQSTVEVWKSPTCGCCNFWIDHLKENGFEVKANDTGNQAVHSELKLQPQLQACHTALVDGYIIEGHVPAQDIKRLLTEKPSDAVGLIVPAMPIGSPGMDQPKHNGVKEKYHVLLLKKDGSTSIFNTHNE</sequence>
<name>A0ABT5MQH1_9PAST</name>
<dbReference type="Proteomes" id="UP001221909">
    <property type="component" value="Unassembled WGS sequence"/>
</dbReference>
<dbReference type="Pfam" id="PF04214">
    <property type="entry name" value="DUF411"/>
    <property type="match status" value="1"/>
</dbReference>
<evidence type="ECO:0000256" key="1">
    <source>
        <dbReference type="SAM" id="SignalP"/>
    </source>
</evidence>
<reference evidence="2 3" key="1">
    <citation type="submission" date="2023-02" db="EMBL/GenBank/DDBJ databases">
        <title>Mannheimia cairiniae sp. nov., a novel species of Mannheimia obtained from moscovy ducks (Cairina moschata) and reclassification of Mannheimia ovis as heterotypic synonym of Mannheimia pernigra.</title>
        <authorList>
            <person name="Christensen H."/>
        </authorList>
    </citation>
    <scope>NUCLEOTIDE SEQUENCE [LARGE SCALE GENOMIC DNA]</scope>
    <source>
        <strain evidence="2 3">AT1</strain>
    </source>
</reference>
<dbReference type="EMBL" id="JAQSJE010000008">
    <property type="protein sequence ID" value="MDD0824429.1"/>
    <property type="molecule type" value="Genomic_DNA"/>
</dbReference>
<accession>A0ABT5MQH1</accession>
<gene>
    <name evidence="2" type="ORF">PTQ27_08135</name>
</gene>
<protein>
    <submittedName>
        <fullName evidence="2">DUF411 domain-containing protein</fullName>
    </submittedName>
</protein>